<name>H2KYM5_CAEEL</name>
<dbReference type="CTD" id="172200"/>
<evidence type="ECO:0000313" key="5">
    <source>
        <dbReference type="WormBase" id="C09D4.4b"/>
    </source>
</evidence>
<dbReference type="SUPFAM" id="SSF53474">
    <property type="entry name" value="alpha/beta-Hydrolases"/>
    <property type="match status" value="1"/>
</dbReference>
<dbReference type="RefSeq" id="NP_491606.2">
    <property type="nucleotide sequence ID" value="NM_059205.4"/>
</dbReference>
<evidence type="ECO:0000313" key="4">
    <source>
        <dbReference type="Proteomes" id="UP000001940"/>
    </source>
</evidence>
<evidence type="ECO:0000313" key="3">
    <source>
        <dbReference type="EMBL" id="CCD63890.1"/>
    </source>
</evidence>
<dbReference type="InterPro" id="IPR007751">
    <property type="entry name" value="DUF676_lipase-like"/>
</dbReference>
<dbReference type="AlphaFoldDB" id="H2KYM5"/>
<dbReference type="OrthoDB" id="273452at2759"/>
<dbReference type="Proteomes" id="UP000001940">
    <property type="component" value="Chromosome I"/>
</dbReference>
<gene>
    <name evidence="3 5" type="ORF">C09D4.4</name>
    <name evidence="3" type="ORF">CELE_C09D4.4</name>
</gene>
<proteinExistence type="evidence at protein level"/>
<dbReference type="Gene3D" id="3.40.50.1820">
    <property type="entry name" value="alpha/beta hydrolase"/>
    <property type="match status" value="1"/>
</dbReference>
<keyword evidence="6" id="KW-1267">Proteomics identification</keyword>
<keyword evidence="4" id="KW-1185">Reference proteome</keyword>
<dbReference type="PeptideAtlas" id="H2KYM5"/>
<organism evidence="3 4">
    <name type="scientific">Caenorhabditis elegans</name>
    <dbReference type="NCBI Taxonomy" id="6239"/>
    <lineage>
        <taxon>Eukaryota</taxon>
        <taxon>Metazoa</taxon>
        <taxon>Ecdysozoa</taxon>
        <taxon>Nematoda</taxon>
        <taxon>Chromadorea</taxon>
        <taxon>Rhabditida</taxon>
        <taxon>Rhabditina</taxon>
        <taxon>Rhabditomorpha</taxon>
        <taxon>Rhabditoidea</taxon>
        <taxon>Rhabditidae</taxon>
        <taxon>Peloderinae</taxon>
        <taxon>Caenorhabditis</taxon>
    </lineage>
</organism>
<reference evidence="3 4" key="1">
    <citation type="journal article" date="1998" name="Science">
        <title>Genome sequence of the nematode C. elegans: a platform for investigating biology.</title>
        <authorList>
            <consortium name="The C. elegans sequencing consortium"/>
            <person name="Sulson J.E."/>
            <person name="Waterston R."/>
        </authorList>
    </citation>
    <scope>NUCLEOTIDE SEQUENCE [LARGE SCALE GENOMIC DNA]</scope>
    <source>
        <strain evidence="3 4">Bristol N2</strain>
    </source>
</reference>
<dbReference type="AGR" id="WB:WBGene00015635"/>
<dbReference type="InterPro" id="IPR044294">
    <property type="entry name" value="Lipase-like"/>
</dbReference>
<evidence type="ECO:0007829" key="6">
    <source>
        <dbReference type="PeptideAtlas" id="H2KYM5"/>
    </source>
</evidence>
<feature type="domain" description="DUF676" evidence="2">
    <location>
        <begin position="624"/>
        <end position="829"/>
    </location>
</feature>
<dbReference type="GeneID" id="172200"/>
<accession>H2KYM5</accession>
<dbReference type="ExpressionAtlas" id="H2KYM5">
    <property type="expression patterns" value="baseline and differential"/>
</dbReference>
<dbReference type="PANTHER" id="PTHR12482">
    <property type="entry name" value="LIPASE ROG1-RELATED-RELATED"/>
    <property type="match status" value="1"/>
</dbReference>
<evidence type="ECO:0000256" key="1">
    <source>
        <dbReference type="SAM" id="MobiDB-lite"/>
    </source>
</evidence>
<dbReference type="PANTHER" id="PTHR12482:SF5">
    <property type="entry name" value="DUF676 DOMAIN-CONTAINING PROTEIN"/>
    <property type="match status" value="1"/>
</dbReference>
<dbReference type="InterPro" id="IPR029058">
    <property type="entry name" value="AB_hydrolase_fold"/>
</dbReference>
<sequence length="915" mass="103662">MRIEAHQVFNVSIQLCEFFNVDLSDRGYYQIRLRPRKTAEIGSVDISHDTEGDRDTGPKTSSNILLAHVYQGAAVSKTVEVTYQHEKFNLDDWFHISVQFNSTLNLCEPQKLEIEIELLYMDRYHPPQYESFVKITKRIVEIPLDPTRLVAAARSLYFDSTYLSAITMSVFSSLVMVATRQRKANASESASSTKSTKLRRVYNSSAHALLFATRSIQQFIVNNSRLINASVSVVVLDVQTEMKAALQQFDSSDHPTRCVETDVCEWSTKITLIYQQMLILFRKSKELNQQLLLIFDKQRRAVFREAFWINERPIDKCLIRTPVSVLEHYKSIIKVDYLRKLPRCTIFCEETDCPGEFCPIIFEDVFTRNSVGLLDLNNANRQVTIPNSASMPVVKAHEKHKSFREKLRNETRKLIHPRRKSLDCSQSLSRKLLKDGGVTSRSRTKTLKETTSTDGGGGLLLKNIPNSQENNFSPEFPGPSRDTATESPSCSSEPIASPSPSSEFGRCSAAGELFQDDGIPLISKESVTSEEIANALRTSVSADDVLSCRVTSSTDMKLTEEHPKDRMAEFELLREREAAKKMLRQQTNYEGHLYSEQSGRSTAGPVCTPIKSSLVIGDPVVRSKNKTHLVVFVHGLEGSQEDLVPFRCGLDQAIAAHYHCIQMEGRDFDEEPWAFEYLMSSANRSQTWADITTMAHNLLSEVREYVEEARNDIQRISFLAHSLGGVIVRSAVGLAPEVEMQWMIDRCYTLMTINSPHLGLAYVQKHIHWGVQFVKWWKKSRSMEQLSFRDSVDFASSFVYKTSLNNACGKFKNILLVGTPHDQLVPYMSSLLVPSKISSEDQSQFGEAYREMMTACLSSIQNSEKSENLVRYTTFHQLGSSNTQKITGRAAHVIALEDSVFIEKLFNISAVRYFV</sequence>
<feature type="region of interest" description="Disordered" evidence="1">
    <location>
        <begin position="434"/>
        <end position="506"/>
    </location>
</feature>
<protein>
    <submittedName>
        <fullName evidence="3">DUF676 domain-containing protein</fullName>
    </submittedName>
</protein>
<dbReference type="FunFam" id="3.40.50.1820:FF:000653">
    <property type="entry name" value="Protein CBG25340"/>
    <property type="match status" value="1"/>
</dbReference>
<feature type="compositionally biased region" description="Low complexity" evidence="1">
    <location>
        <begin position="486"/>
        <end position="503"/>
    </location>
</feature>
<feature type="compositionally biased region" description="Polar residues" evidence="1">
    <location>
        <begin position="464"/>
        <end position="473"/>
    </location>
</feature>
<dbReference type="Bgee" id="WBGene00015635">
    <property type="expression patterns" value="Expressed in germ line (C elegans) and 4 other cell types or tissues"/>
</dbReference>
<dbReference type="EMBL" id="BX284601">
    <property type="protein sequence ID" value="CCD63890.1"/>
    <property type="molecule type" value="Genomic_DNA"/>
</dbReference>
<evidence type="ECO:0000259" key="2">
    <source>
        <dbReference type="Pfam" id="PF05057"/>
    </source>
</evidence>
<dbReference type="Pfam" id="PF05057">
    <property type="entry name" value="DUF676"/>
    <property type="match status" value="1"/>
</dbReference>
<dbReference type="WormBase" id="C09D4.4b">
    <property type="protein sequence ID" value="CE34255"/>
    <property type="gene ID" value="WBGene00015635"/>
</dbReference>